<protein>
    <submittedName>
        <fullName evidence="2">Uncharacterized protein</fullName>
    </submittedName>
</protein>
<evidence type="ECO:0000313" key="2">
    <source>
        <dbReference type="EMBL" id="AXG82071.1"/>
    </source>
</evidence>
<organism evidence="2 3">
    <name type="scientific">Streptomyces paludis</name>
    <dbReference type="NCBI Taxonomy" id="2282738"/>
    <lineage>
        <taxon>Bacteria</taxon>
        <taxon>Bacillati</taxon>
        <taxon>Actinomycetota</taxon>
        <taxon>Actinomycetes</taxon>
        <taxon>Kitasatosporales</taxon>
        <taxon>Streptomycetaceae</taxon>
        <taxon>Streptomyces</taxon>
    </lineage>
</organism>
<proteinExistence type="predicted"/>
<reference evidence="3" key="1">
    <citation type="submission" date="2018-07" db="EMBL/GenBank/DDBJ databases">
        <authorList>
            <person name="Zhao J."/>
        </authorList>
    </citation>
    <scope>NUCLEOTIDE SEQUENCE [LARGE SCALE GENOMIC DNA]</scope>
    <source>
        <strain evidence="3">GSSD-12</strain>
    </source>
</reference>
<gene>
    <name evidence="2" type="ORF">DVK44_34925</name>
</gene>
<dbReference type="KEGG" id="spad:DVK44_34925"/>
<feature type="transmembrane region" description="Helical" evidence="1">
    <location>
        <begin position="12"/>
        <end position="31"/>
    </location>
</feature>
<dbReference type="AlphaFoldDB" id="A0A345HZE7"/>
<evidence type="ECO:0000313" key="3">
    <source>
        <dbReference type="Proteomes" id="UP000253868"/>
    </source>
</evidence>
<name>A0A345HZE7_9ACTN</name>
<evidence type="ECO:0000256" key="1">
    <source>
        <dbReference type="SAM" id="Phobius"/>
    </source>
</evidence>
<dbReference type="EMBL" id="CP031194">
    <property type="protein sequence ID" value="AXG82071.1"/>
    <property type="molecule type" value="Genomic_DNA"/>
</dbReference>
<sequence>MDTGHPPRRTAPVVAVVVLVMAALTAGWQLIDRALNDRQPLPRGAVLELGPDPALLRVADDGWSLSKSRSDAGSSYVLTRAGVEVAAVYVGLTEAAGPGELWAGLRRVQSVADGGSRLGAPRAIVARSGARGRTGTLTRDGRTGTATLWLPPGGGYAVEITVLARPDAGAGAVRAATALAHSVSFPRQGP</sequence>
<dbReference type="RefSeq" id="WP_114664611.1">
    <property type="nucleotide sequence ID" value="NZ_CP031194.1"/>
</dbReference>
<keyword evidence="1" id="KW-1133">Transmembrane helix</keyword>
<accession>A0A345HZE7</accession>
<dbReference type="Proteomes" id="UP000253868">
    <property type="component" value="Chromosome"/>
</dbReference>
<dbReference type="OrthoDB" id="4350321at2"/>
<keyword evidence="1" id="KW-0812">Transmembrane</keyword>
<keyword evidence="1" id="KW-0472">Membrane</keyword>
<keyword evidence="3" id="KW-1185">Reference proteome</keyword>